<keyword evidence="1" id="KW-0472">Membrane</keyword>
<evidence type="ECO:0000256" key="1">
    <source>
        <dbReference type="SAM" id="Phobius"/>
    </source>
</evidence>
<evidence type="ECO:0000313" key="2">
    <source>
        <dbReference type="EMBL" id="CAI9918175.1"/>
    </source>
</evidence>
<dbReference type="EMBL" id="CAXDID020000235">
    <property type="protein sequence ID" value="CAL6061499.1"/>
    <property type="molecule type" value="Genomic_DNA"/>
</dbReference>
<name>A0AA86THZ2_9EUKA</name>
<evidence type="ECO:0000313" key="4">
    <source>
        <dbReference type="Proteomes" id="UP001642409"/>
    </source>
</evidence>
<sequence length="147" mass="17334">MSTKKNSLCTRQCGQVIAVSKNSLVKNWPAYEKQFKHIASSLNSNLLPMNREFIKSRFQPDQKFYFVRFAGYHSFDSEIPCIKELVRKNRQYPQEIVECIASCILEDSSFANLKFYWMKAFTANQTNLYIALLIQFYMIKFVVMQKQ</sequence>
<dbReference type="Proteomes" id="UP001642409">
    <property type="component" value="Unassembled WGS sequence"/>
</dbReference>
<feature type="transmembrane region" description="Helical" evidence="1">
    <location>
        <begin position="126"/>
        <end position="143"/>
    </location>
</feature>
<keyword evidence="4" id="KW-1185">Reference proteome</keyword>
<dbReference type="EMBL" id="CATOUU010000153">
    <property type="protein sequence ID" value="CAI9918175.1"/>
    <property type="molecule type" value="Genomic_DNA"/>
</dbReference>
<keyword evidence="1" id="KW-1133">Transmembrane helix</keyword>
<proteinExistence type="predicted"/>
<organism evidence="2">
    <name type="scientific">Hexamita inflata</name>
    <dbReference type="NCBI Taxonomy" id="28002"/>
    <lineage>
        <taxon>Eukaryota</taxon>
        <taxon>Metamonada</taxon>
        <taxon>Diplomonadida</taxon>
        <taxon>Hexamitidae</taxon>
        <taxon>Hexamitinae</taxon>
        <taxon>Hexamita</taxon>
    </lineage>
</organism>
<keyword evidence="1" id="KW-0812">Transmembrane</keyword>
<evidence type="ECO:0000313" key="3">
    <source>
        <dbReference type="EMBL" id="CAL6061499.1"/>
    </source>
</evidence>
<reference evidence="3 4" key="2">
    <citation type="submission" date="2024-07" db="EMBL/GenBank/DDBJ databases">
        <authorList>
            <person name="Akdeniz Z."/>
        </authorList>
    </citation>
    <scope>NUCLEOTIDE SEQUENCE [LARGE SCALE GENOMIC DNA]</scope>
</reference>
<accession>A0AA86THZ2</accession>
<gene>
    <name evidence="3" type="ORF">HINF_LOCUS49737</name>
    <name evidence="2" type="ORF">HINF_LOCUS5820</name>
</gene>
<reference evidence="2" key="1">
    <citation type="submission" date="2023-06" db="EMBL/GenBank/DDBJ databases">
        <authorList>
            <person name="Kurt Z."/>
        </authorList>
    </citation>
    <scope>NUCLEOTIDE SEQUENCE</scope>
</reference>
<protein>
    <submittedName>
        <fullName evidence="3">Hypothetical_protein</fullName>
    </submittedName>
</protein>
<dbReference type="AlphaFoldDB" id="A0AA86THZ2"/>
<comment type="caution">
    <text evidence="2">The sequence shown here is derived from an EMBL/GenBank/DDBJ whole genome shotgun (WGS) entry which is preliminary data.</text>
</comment>